<reference evidence="2 3" key="1">
    <citation type="journal article" date="2024" name="Nat. Commun.">
        <title>Phylogenomics reveals the evolutionary origins of lichenization in chlorophyte algae.</title>
        <authorList>
            <person name="Puginier C."/>
            <person name="Libourel C."/>
            <person name="Otte J."/>
            <person name="Skaloud P."/>
            <person name="Haon M."/>
            <person name="Grisel S."/>
            <person name="Petersen M."/>
            <person name="Berrin J.G."/>
            <person name="Delaux P.M."/>
            <person name="Dal Grande F."/>
            <person name="Keller J."/>
        </authorList>
    </citation>
    <scope>NUCLEOTIDE SEQUENCE [LARGE SCALE GENOMIC DNA]</scope>
    <source>
        <strain evidence="2 3">SAG 2523</strain>
    </source>
</reference>
<dbReference type="PRINTS" id="PR00412">
    <property type="entry name" value="EPOXHYDRLASE"/>
</dbReference>
<keyword evidence="3" id="KW-1185">Reference proteome</keyword>
<dbReference type="PANTHER" id="PTHR43689">
    <property type="entry name" value="HYDROLASE"/>
    <property type="match status" value="1"/>
</dbReference>
<evidence type="ECO:0000313" key="3">
    <source>
        <dbReference type="Proteomes" id="UP001485043"/>
    </source>
</evidence>
<dbReference type="InterPro" id="IPR029058">
    <property type="entry name" value="AB_hydrolase_fold"/>
</dbReference>
<comment type="caution">
    <text evidence="2">The sequence shown here is derived from an EMBL/GenBank/DDBJ whole genome shotgun (WGS) entry which is preliminary data.</text>
</comment>
<dbReference type="Gene3D" id="3.40.50.1820">
    <property type="entry name" value="alpha/beta hydrolase"/>
    <property type="match status" value="1"/>
</dbReference>
<evidence type="ECO:0000313" key="2">
    <source>
        <dbReference type="EMBL" id="KAK9866926.1"/>
    </source>
</evidence>
<dbReference type="Proteomes" id="UP001485043">
    <property type="component" value="Unassembled WGS sequence"/>
</dbReference>
<dbReference type="InterPro" id="IPR000639">
    <property type="entry name" value="Epox_hydrolase-like"/>
</dbReference>
<evidence type="ECO:0000259" key="1">
    <source>
        <dbReference type="Pfam" id="PF12697"/>
    </source>
</evidence>
<dbReference type="SUPFAM" id="SSF53474">
    <property type="entry name" value="alpha/beta-Hydrolases"/>
    <property type="match status" value="1"/>
</dbReference>
<name>A0AAW1TEM3_9CHLO</name>
<organism evidence="2 3">
    <name type="scientific">Apatococcus fuscideae</name>
    <dbReference type="NCBI Taxonomy" id="2026836"/>
    <lineage>
        <taxon>Eukaryota</taxon>
        <taxon>Viridiplantae</taxon>
        <taxon>Chlorophyta</taxon>
        <taxon>core chlorophytes</taxon>
        <taxon>Trebouxiophyceae</taxon>
        <taxon>Chlorellales</taxon>
        <taxon>Chlorellaceae</taxon>
        <taxon>Apatococcus</taxon>
    </lineage>
</organism>
<dbReference type="EMBL" id="JALJOV010000123">
    <property type="protein sequence ID" value="KAK9866926.1"/>
    <property type="molecule type" value="Genomic_DNA"/>
</dbReference>
<dbReference type="GO" id="GO:0003824">
    <property type="term" value="F:catalytic activity"/>
    <property type="evidence" value="ECO:0007669"/>
    <property type="project" value="InterPro"/>
</dbReference>
<accession>A0AAW1TEM3</accession>
<dbReference type="PRINTS" id="PR00111">
    <property type="entry name" value="ABHYDROLASE"/>
</dbReference>
<feature type="domain" description="AB hydrolase-1" evidence="1">
    <location>
        <begin position="111"/>
        <end position="351"/>
    </location>
</feature>
<proteinExistence type="predicted"/>
<dbReference type="Pfam" id="PF12697">
    <property type="entry name" value="Abhydrolase_6"/>
    <property type="match status" value="1"/>
</dbReference>
<dbReference type="PANTHER" id="PTHR43689:SF8">
    <property type="entry name" value="ALPHA_BETA-HYDROLASES SUPERFAMILY PROTEIN"/>
    <property type="match status" value="1"/>
</dbReference>
<protein>
    <recommendedName>
        <fullName evidence="1">AB hydrolase-1 domain-containing protein</fullName>
    </recommendedName>
</protein>
<sequence>MLPATVGCGRPACSRPPGQRGLPLCLCHPSRLQRGRGSRRGNTCRAQNGSVSDEFLPFMPPQVSELKDPAALDLLRGLQREPIFVPELGRDIQTAFIEPSASAVHRTAPPVLLLHSFDGSCLEFRRLHPILSASLRTWAVDLAGWGFTDCGFGDAGAKDQAVGPQQKREHLHAFWKQQIKEPMVLLGTSLGGAVALDFALAHPEAVHSLVLLNAQGFADGLGSMTLMPRFVASFGVQVLRTTWLRQMANKMAYYNKPKFATNEAMLAGRLHTWLPGWQDASISFIQSGGYAITQQVKDVSVRTLILWGRNDEILDIAYAQRFADEIADSELVYLEECGHSGHLEQPEQVAKEMLRFLGLQSPEETRQPLAEVSS</sequence>
<dbReference type="AlphaFoldDB" id="A0AAW1TEM3"/>
<dbReference type="InterPro" id="IPR000073">
    <property type="entry name" value="AB_hydrolase_1"/>
</dbReference>
<gene>
    <name evidence="2" type="ORF">WJX84_006747</name>
</gene>